<sequence length="131" mass="14318">MRAFILMIPLLLFDACQEDESISGYVSSESTWVLSELDGAPFSSSATISFPEPGRVEGQAPCNRYFGNQQAPYPWIALSEIGATKMACSDLPAEAEFLKALEEMTLVEVSGETLIMSNDAGREMVFRLAQP</sequence>
<protein>
    <submittedName>
        <fullName evidence="2">META domain-containing protein</fullName>
    </submittedName>
</protein>
<comment type="caution">
    <text evidence="2">The sequence shown here is derived from an EMBL/GenBank/DDBJ whole genome shotgun (WGS) entry which is preliminary data.</text>
</comment>
<name>A0ABV5JJ71_9RHOB</name>
<dbReference type="Pfam" id="PF03724">
    <property type="entry name" value="META"/>
    <property type="match status" value="1"/>
</dbReference>
<dbReference type="RefSeq" id="WP_213887169.1">
    <property type="nucleotide sequence ID" value="NZ_JAGFNU010000001.1"/>
</dbReference>
<keyword evidence="3" id="KW-1185">Reference proteome</keyword>
<evidence type="ECO:0000259" key="1">
    <source>
        <dbReference type="Pfam" id="PF03724"/>
    </source>
</evidence>
<dbReference type="Gene3D" id="2.40.128.270">
    <property type="match status" value="1"/>
</dbReference>
<gene>
    <name evidence="2" type="ORF">ACFFUT_13610</name>
</gene>
<dbReference type="PANTHER" id="PTHR35535">
    <property type="entry name" value="HEAT SHOCK PROTEIN HSLJ"/>
    <property type="match status" value="1"/>
</dbReference>
<organism evidence="2 3">
    <name type="scientific">Pseudohalocynthiibacter aestuariivivens</name>
    <dbReference type="NCBI Taxonomy" id="1591409"/>
    <lineage>
        <taxon>Bacteria</taxon>
        <taxon>Pseudomonadati</taxon>
        <taxon>Pseudomonadota</taxon>
        <taxon>Alphaproteobacteria</taxon>
        <taxon>Rhodobacterales</taxon>
        <taxon>Paracoccaceae</taxon>
        <taxon>Pseudohalocynthiibacter</taxon>
    </lineage>
</organism>
<dbReference type="Proteomes" id="UP001589683">
    <property type="component" value="Unassembled WGS sequence"/>
</dbReference>
<evidence type="ECO:0000313" key="3">
    <source>
        <dbReference type="Proteomes" id="UP001589683"/>
    </source>
</evidence>
<dbReference type="InterPro" id="IPR038670">
    <property type="entry name" value="HslJ-like_sf"/>
</dbReference>
<dbReference type="PANTHER" id="PTHR35535:SF1">
    <property type="entry name" value="HEAT SHOCK PROTEIN HSLJ"/>
    <property type="match status" value="1"/>
</dbReference>
<dbReference type="EMBL" id="JBHMEA010000044">
    <property type="protein sequence ID" value="MFB9232823.1"/>
    <property type="molecule type" value="Genomic_DNA"/>
</dbReference>
<accession>A0ABV5JJ71</accession>
<dbReference type="InterPro" id="IPR053147">
    <property type="entry name" value="Hsp_HslJ-like"/>
</dbReference>
<reference evidence="2 3" key="1">
    <citation type="submission" date="2024-09" db="EMBL/GenBank/DDBJ databases">
        <authorList>
            <person name="Sun Q."/>
            <person name="Mori K."/>
        </authorList>
    </citation>
    <scope>NUCLEOTIDE SEQUENCE [LARGE SCALE GENOMIC DNA]</scope>
    <source>
        <strain evidence="2 3">CECT 8726</strain>
    </source>
</reference>
<proteinExistence type="predicted"/>
<feature type="domain" description="DUF306" evidence="1">
    <location>
        <begin position="29"/>
        <end position="126"/>
    </location>
</feature>
<evidence type="ECO:0000313" key="2">
    <source>
        <dbReference type="EMBL" id="MFB9232823.1"/>
    </source>
</evidence>
<dbReference type="InterPro" id="IPR005184">
    <property type="entry name" value="DUF306_Meta_HslJ"/>
</dbReference>